<name>A0ABT9G1M7_LEPDI</name>
<evidence type="ECO:0000313" key="1">
    <source>
        <dbReference type="EMBL" id="MDP4300353.1"/>
    </source>
</evidence>
<organism evidence="1 2">
    <name type="scientific">Leptothrix discophora</name>
    <dbReference type="NCBI Taxonomy" id="89"/>
    <lineage>
        <taxon>Bacteria</taxon>
        <taxon>Pseudomonadati</taxon>
        <taxon>Pseudomonadota</taxon>
        <taxon>Betaproteobacteria</taxon>
        <taxon>Burkholderiales</taxon>
        <taxon>Sphaerotilaceae</taxon>
        <taxon>Leptothrix</taxon>
    </lineage>
</organism>
<accession>A0ABT9G1M7</accession>
<sequence>MKLAASEAAPKIDWAAVDAAAQADAPDEDSPELSAADVAELRPMGQVLPGVSVGKTRITIHIDDAVLQAYKARAGGRGYQTLINEALRRGLQADAVKEALREVLREERHTGG</sequence>
<reference evidence="1 2" key="1">
    <citation type="submission" date="2023-08" db="EMBL/GenBank/DDBJ databases">
        <authorList>
            <person name="Roldan D.M."/>
            <person name="Menes R.J."/>
        </authorList>
    </citation>
    <scope>NUCLEOTIDE SEQUENCE [LARGE SCALE GENOMIC DNA]</scope>
    <source>
        <strain evidence="1 2">CCM 2812</strain>
    </source>
</reference>
<dbReference type="RefSeq" id="WP_305748914.1">
    <property type="nucleotide sequence ID" value="NZ_JAUZEE010000003.1"/>
</dbReference>
<proteinExistence type="predicted"/>
<dbReference type="Pfam" id="PF14384">
    <property type="entry name" value="BrnA_antitoxin"/>
    <property type="match status" value="1"/>
</dbReference>
<evidence type="ECO:0000313" key="2">
    <source>
        <dbReference type="Proteomes" id="UP001235760"/>
    </source>
</evidence>
<dbReference type="InterPro" id="IPR025528">
    <property type="entry name" value="BrnA_antitoxin"/>
</dbReference>
<protein>
    <submittedName>
        <fullName evidence="1">BrnA antitoxin family protein</fullName>
    </submittedName>
</protein>
<dbReference type="EMBL" id="JAUZEE010000003">
    <property type="protein sequence ID" value="MDP4300353.1"/>
    <property type="molecule type" value="Genomic_DNA"/>
</dbReference>
<comment type="caution">
    <text evidence="1">The sequence shown here is derived from an EMBL/GenBank/DDBJ whole genome shotgun (WGS) entry which is preliminary data.</text>
</comment>
<dbReference type="Proteomes" id="UP001235760">
    <property type="component" value="Unassembled WGS sequence"/>
</dbReference>
<keyword evidence="2" id="KW-1185">Reference proteome</keyword>
<gene>
    <name evidence="1" type="ORF">Q8X39_06860</name>
</gene>